<dbReference type="GO" id="GO:0044528">
    <property type="term" value="P:regulation of mitochondrial mRNA stability"/>
    <property type="evidence" value="ECO:0007669"/>
    <property type="project" value="TreeGrafter"/>
</dbReference>
<feature type="compositionally biased region" description="Low complexity" evidence="1">
    <location>
        <begin position="24"/>
        <end position="34"/>
    </location>
</feature>
<feature type="compositionally biased region" description="Low complexity" evidence="1">
    <location>
        <begin position="467"/>
        <end position="479"/>
    </location>
</feature>
<reference evidence="3" key="1">
    <citation type="journal article" date="2016" name="Nat. Commun.">
        <title>The Gonium pectorale genome demonstrates co-option of cell cycle regulation during the evolution of multicellularity.</title>
        <authorList>
            <person name="Hanschen E.R."/>
            <person name="Marriage T.N."/>
            <person name="Ferris P.J."/>
            <person name="Hamaji T."/>
            <person name="Toyoda A."/>
            <person name="Fujiyama A."/>
            <person name="Neme R."/>
            <person name="Noguchi H."/>
            <person name="Minakuchi Y."/>
            <person name="Suzuki M."/>
            <person name="Kawai-Toyooka H."/>
            <person name="Smith D.R."/>
            <person name="Sparks H."/>
            <person name="Anderson J."/>
            <person name="Bakaric R."/>
            <person name="Luria V."/>
            <person name="Karger A."/>
            <person name="Kirschner M.W."/>
            <person name="Durand P.M."/>
            <person name="Michod R.E."/>
            <person name="Nozaki H."/>
            <person name="Olson B.J."/>
        </authorList>
    </citation>
    <scope>NUCLEOTIDE SEQUENCE [LARGE SCALE GENOMIC DNA]</scope>
    <source>
        <strain evidence="3">NIES-2863</strain>
    </source>
</reference>
<dbReference type="AlphaFoldDB" id="A0A150H4J0"/>
<dbReference type="GO" id="GO:0009507">
    <property type="term" value="C:chloroplast"/>
    <property type="evidence" value="ECO:0007669"/>
    <property type="project" value="GOC"/>
</dbReference>
<dbReference type="PANTHER" id="PTHR21228:SF40">
    <property type="entry name" value="LD45607P"/>
    <property type="match status" value="1"/>
</dbReference>
<evidence type="ECO:0000256" key="1">
    <source>
        <dbReference type="SAM" id="MobiDB-lite"/>
    </source>
</evidence>
<evidence type="ECO:0000313" key="3">
    <source>
        <dbReference type="Proteomes" id="UP000075714"/>
    </source>
</evidence>
<dbReference type="PANTHER" id="PTHR21228">
    <property type="entry name" value="FAST LEU-RICH DOMAIN-CONTAINING"/>
    <property type="match status" value="1"/>
</dbReference>
<dbReference type="InterPro" id="IPR050870">
    <property type="entry name" value="FAST_kinase"/>
</dbReference>
<dbReference type="GO" id="GO:0035770">
    <property type="term" value="C:ribonucleoprotein granule"/>
    <property type="evidence" value="ECO:0007669"/>
    <property type="project" value="TreeGrafter"/>
</dbReference>
<gene>
    <name evidence="2" type="ORF">GPECTOR_1g674</name>
</gene>
<evidence type="ECO:0000313" key="2">
    <source>
        <dbReference type="EMBL" id="KXZ56748.1"/>
    </source>
</evidence>
<keyword evidence="3" id="KW-1185">Reference proteome</keyword>
<feature type="region of interest" description="Disordered" evidence="1">
    <location>
        <begin position="252"/>
        <end position="304"/>
    </location>
</feature>
<dbReference type="OrthoDB" id="536711at2759"/>
<comment type="caution">
    <text evidence="2">The sequence shown here is derived from an EMBL/GenBank/DDBJ whole genome shotgun (WGS) entry which is preliminary data.</text>
</comment>
<name>A0A150H4J0_GONPE</name>
<feature type="compositionally biased region" description="Gly residues" evidence="1">
    <location>
        <begin position="483"/>
        <end position="493"/>
    </location>
</feature>
<feature type="compositionally biased region" description="Pro residues" evidence="1">
    <location>
        <begin position="293"/>
        <end position="302"/>
    </location>
</feature>
<protein>
    <recommendedName>
        <fullName evidence="4">FAST kinase leucine-rich domain-containing protein</fullName>
    </recommendedName>
</protein>
<dbReference type="GO" id="GO:0003723">
    <property type="term" value="F:RNA binding"/>
    <property type="evidence" value="ECO:0007669"/>
    <property type="project" value="TreeGrafter"/>
</dbReference>
<dbReference type="GO" id="GO:0005759">
    <property type="term" value="C:mitochondrial matrix"/>
    <property type="evidence" value="ECO:0007669"/>
    <property type="project" value="TreeGrafter"/>
</dbReference>
<proteinExistence type="predicted"/>
<accession>A0A150H4J0</accession>
<dbReference type="EMBL" id="LSYV01000002">
    <property type="protein sequence ID" value="KXZ56748.1"/>
    <property type="molecule type" value="Genomic_DNA"/>
</dbReference>
<sequence length="992" mass="105665">MRPATRYTPPDACVPLRRPGEGEQAPQAAPLAPKLLQPGTSEHAISRFLIGAIMKADTWQQLADLAHQHAAHFNHIHTSALVCRLPKIVTPSELMYGEKLQFSRFLGSVSDLVSVRLSSFDPRAVANVLWAVSKLGYSPAQPLLNKFLFEAYVRMYEFNAQELANLAWALATLAAMGNQPVPVWLRKFVQAAVTRVAALKPQELAHMTWALSRLCPAPSAAAATAGQRQGQAPAGDGNGFAGGSGVTEATVAAARASPAAHSDRRCSGDGVPTGEGRCDGSPAANSAGGDASHPPPEQPLGPLPELVAGLTAHAINLIPRLTSGELVMTIGGLHRLDPAAAWELLRRALPFLVRSGMAGLTPQDLSNLWFVLGRCAEAGLADEIMLPHAVSAALSAGRGSAVKARKGSGVSSLQAAPQAALSNNITPFRSRAGYPPAAGAALAALATPTAAAAGAKAVRSSNSQVPLSSSASGGSAGRAHLGRGAGYSLGPGGAPQQVQPGRHHLHALLDGTERCLHEFSAQGLCTVAAAWAHLQLQPSEAALAQLYVRFSQVLPRQSSFQCVSVALWSIARLRVRPPPSVMAMFMSYARLQVAAASPAEMTALLWALLQLRYQPSRSFQARIAARLRQLAGQLRPHGLHIAIQAFTMFGAVPPAAVRDAALQVTGLAVSAAQLTAVRGLSTRRDRSRPWRAFKAGKAHASPQQQHPSVNTTLDALQRQQPCVTVRFFATIAGVGMPKPKGVGRRAAANHSLRRLRAGLTMVARRSAVTAALEAATLDRLDRLSTEALCALLTSVVRLQLRPSSAFLEQLQQQAEARLAALEPWQAGGLLAAMGGLRSRPSSAWLAKALPMLERQFDTLHDRQLLGVLRALARLRFRPPVQWLRALVAECMARDMDRWSASSLGVLLRSLGVLGLRLSGGPCRLLQKLVYRKKRPGLEDSRSWERLEEKRQRIRLPWGARLPGNGVIRRGAGLQLKRNLCEVCTDLAGCSVC</sequence>
<feature type="region of interest" description="Disordered" evidence="1">
    <location>
        <begin position="463"/>
        <end position="499"/>
    </location>
</feature>
<dbReference type="GO" id="GO:0000963">
    <property type="term" value="P:mitochondrial RNA processing"/>
    <property type="evidence" value="ECO:0007669"/>
    <property type="project" value="TreeGrafter"/>
</dbReference>
<dbReference type="GO" id="GO:1901259">
    <property type="term" value="P:chloroplast rRNA processing"/>
    <property type="evidence" value="ECO:0007669"/>
    <property type="project" value="TreeGrafter"/>
</dbReference>
<evidence type="ECO:0008006" key="4">
    <source>
        <dbReference type="Google" id="ProtNLM"/>
    </source>
</evidence>
<organism evidence="2 3">
    <name type="scientific">Gonium pectorale</name>
    <name type="common">Green alga</name>
    <dbReference type="NCBI Taxonomy" id="33097"/>
    <lineage>
        <taxon>Eukaryota</taxon>
        <taxon>Viridiplantae</taxon>
        <taxon>Chlorophyta</taxon>
        <taxon>core chlorophytes</taxon>
        <taxon>Chlorophyceae</taxon>
        <taxon>CS clade</taxon>
        <taxon>Chlamydomonadales</taxon>
        <taxon>Volvocaceae</taxon>
        <taxon>Gonium</taxon>
    </lineage>
</organism>
<dbReference type="Proteomes" id="UP000075714">
    <property type="component" value="Unassembled WGS sequence"/>
</dbReference>
<feature type="region of interest" description="Disordered" evidence="1">
    <location>
        <begin position="1"/>
        <end position="34"/>
    </location>
</feature>